<gene>
    <name evidence="1" type="ORF">XA68_13771</name>
</gene>
<sequence>MTASPATCFVRPQAATILLGRVDKLPISRRRPSPIGCRLGPVLSRRHTWSPARTAETSSGHIWLRPLPTYGCTYNTVPSQMDASPPPR</sequence>
<protein>
    <submittedName>
        <fullName evidence="1">Uncharacterized protein</fullName>
    </submittedName>
</protein>
<reference evidence="1 2" key="2">
    <citation type="journal article" date="2017" name="Sci. Rep.">
        <title>Ant-infecting Ophiocordyceps genomes reveal a high diversity of potential behavioral manipulation genes and a possible major role for enterotoxins.</title>
        <authorList>
            <person name="de Bekker C."/>
            <person name="Ohm R.A."/>
            <person name="Evans H.C."/>
            <person name="Brachmann A."/>
            <person name="Hughes D.P."/>
        </authorList>
    </citation>
    <scope>NUCLEOTIDE SEQUENCE [LARGE SCALE GENOMIC DNA]</scope>
    <source>
        <strain evidence="1 2">SC16a</strain>
    </source>
</reference>
<dbReference type="EMBL" id="LAZP02000003">
    <property type="protein sequence ID" value="PFH63314.1"/>
    <property type="molecule type" value="Genomic_DNA"/>
</dbReference>
<comment type="caution">
    <text evidence="1">The sequence shown here is derived from an EMBL/GenBank/DDBJ whole genome shotgun (WGS) entry which is preliminary data.</text>
</comment>
<accession>A0A2A9PQH6</accession>
<reference evidence="1 2" key="1">
    <citation type="journal article" date="2015" name="BMC Genomics">
        <title>Gene expression during zombie ant biting behavior reflects the complexity underlying fungal parasitic behavioral manipulation.</title>
        <authorList>
            <person name="de Bekker C."/>
            <person name="Ohm R.A."/>
            <person name="Loreto R.G."/>
            <person name="Sebastian A."/>
            <person name="Albert I."/>
            <person name="Merrow M."/>
            <person name="Brachmann A."/>
            <person name="Hughes D.P."/>
        </authorList>
    </citation>
    <scope>NUCLEOTIDE SEQUENCE [LARGE SCALE GENOMIC DNA]</scope>
    <source>
        <strain evidence="1 2">SC16a</strain>
    </source>
</reference>
<dbReference type="Proteomes" id="UP000037136">
    <property type="component" value="Unassembled WGS sequence"/>
</dbReference>
<organism evidence="1 2">
    <name type="scientific">Ophiocordyceps unilateralis</name>
    <name type="common">Zombie-ant fungus</name>
    <name type="synonym">Torrubia unilateralis</name>
    <dbReference type="NCBI Taxonomy" id="268505"/>
    <lineage>
        <taxon>Eukaryota</taxon>
        <taxon>Fungi</taxon>
        <taxon>Dikarya</taxon>
        <taxon>Ascomycota</taxon>
        <taxon>Pezizomycotina</taxon>
        <taxon>Sordariomycetes</taxon>
        <taxon>Hypocreomycetidae</taxon>
        <taxon>Hypocreales</taxon>
        <taxon>Ophiocordycipitaceae</taxon>
        <taxon>Ophiocordyceps</taxon>
    </lineage>
</organism>
<evidence type="ECO:0000313" key="1">
    <source>
        <dbReference type="EMBL" id="PFH63314.1"/>
    </source>
</evidence>
<proteinExistence type="predicted"/>
<keyword evidence="2" id="KW-1185">Reference proteome</keyword>
<name>A0A2A9PQH6_OPHUN</name>
<evidence type="ECO:0000313" key="2">
    <source>
        <dbReference type="Proteomes" id="UP000037136"/>
    </source>
</evidence>
<dbReference type="AlphaFoldDB" id="A0A2A9PQH6"/>